<evidence type="ECO:0000256" key="3">
    <source>
        <dbReference type="ARBA" id="ARBA00006120"/>
    </source>
</evidence>
<dbReference type="SMART" id="SM00360">
    <property type="entry name" value="RRM"/>
    <property type="match status" value="1"/>
</dbReference>
<reference evidence="15 16" key="1">
    <citation type="submission" date="2024-02" db="UniProtKB">
        <authorList>
            <consortium name="WormBaseParasite"/>
        </authorList>
    </citation>
    <scope>IDENTIFICATION</scope>
</reference>
<evidence type="ECO:0000256" key="11">
    <source>
        <dbReference type="PROSITE-ProRule" id="PRU00176"/>
    </source>
</evidence>
<evidence type="ECO:0000256" key="4">
    <source>
        <dbReference type="ARBA" id="ARBA00014464"/>
    </source>
</evidence>
<evidence type="ECO:0000256" key="1">
    <source>
        <dbReference type="ARBA" id="ARBA00004123"/>
    </source>
</evidence>
<keyword evidence="7 11" id="KW-0694">RNA-binding</keyword>
<evidence type="ECO:0000256" key="12">
    <source>
        <dbReference type="SAM" id="MobiDB-lite"/>
    </source>
</evidence>
<evidence type="ECO:0000256" key="9">
    <source>
        <dbReference type="ARBA" id="ARBA00023163"/>
    </source>
</evidence>
<organism evidence="14 15">
    <name type="scientific">Mesorhabditis belari</name>
    <dbReference type="NCBI Taxonomy" id="2138241"/>
    <lineage>
        <taxon>Eukaryota</taxon>
        <taxon>Metazoa</taxon>
        <taxon>Ecdysozoa</taxon>
        <taxon>Nematoda</taxon>
        <taxon>Chromadorea</taxon>
        <taxon>Rhabditida</taxon>
        <taxon>Rhabditina</taxon>
        <taxon>Rhabditomorpha</taxon>
        <taxon>Rhabditoidea</taxon>
        <taxon>Rhabditidae</taxon>
        <taxon>Mesorhabditinae</taxon>
        <taxon>Mesorhabditis</taxon>
    </lineage>
</organism>
<evidence type="ECO:0000259" key="13">
    <source>
        <dbReference type="PROSITE" id="PS50102"/>
    </source>
</evidence>
<keyword evidence="6" id="KW-0678">Repressor</keyword>
<dbReference type="AlphaFoldDB" id="A0AAF3ESL1"/>
<protein>
    <recommendedName>
        <fullName evidence="4">Negative elongation factor E</fullName>
    </recommendedName>
</protein>
<feature type="compositionally biased region" description="Acidic residues" evidence="12">
    <location>
        <begin position="282"/>
        <end position="294"/>
    </location>
</feature>
<feature type="compositionally biased region" description="Basic and acidic residues" evidence="12">
    <location>
        <begin position="295"/>
        <end position="310"/>
    </location>
</feature>
<dbReference type="SUPFAM" id="SSF54928">
    <property type="entry name" value="RNA-binding domain, RBD"/>
    <property type="match status" value="1"/>
</dbReference>
<keyword evidence="8" id="KW-0805">Transcription regulation</keyword>
<accession>A0AAF3ESL1</accession>
<dbReference type="Pfam" id="PF00076">
    <property type="entry name" value="RRM_1"/>
    <property type="match status" value="1"/>
</dbReference>
<feature type="region of interest" description="Disordered" evidence="12">
    <location>
        <begin position="264"/>
        <end position="317"/>
    </location>
</feature>
<dbReference type="PANTHER" id="PTHR17250:SF0">
    <property type="entry name" value="NEGATIVE ELONGATION FACTOR E"/>
    <property type="match status" value="1"/>
</dbReference>
<dbReference type="Gene3D" id="3.30.70.330">
    <property type="match status" value="1"/>
</dbReference>
<evidence type="ECO:0000313" key="14">
    <source>
        <dbReference type="Proteomes" id="UP000887575"/>
    </source>
</evidence>
<evidence type="ECO:0000256" key="7">
    <source>
        <dbReference type="ARBA" id="ARBA00022884"/>
    </source>
</evidence>
<keyword evidence="10" id="KW-0539">Nucleus</keyword>
<proteinExistence type="inferred from homology"/>
<dbReference type="GO" id="GO:0034244">
    <property type="term" value="P:negative regulation of transcription elongation by RNA polymerase II"/>
    <property type="evidence" value="ECO:0007669"/>
    <property type="project" value="TreeGrafter"/>
</dbReference>
<comment type="subcellular location">
    <subcellularLocation>
        <location evidence="2">Chromosome</location>
    </subcellularLocation>
    <subcellularLocation>
        <location evidence="1">Nucleus</location>
    </subcellularLocation>
</comment>
<dbReference type="PANTHER" id="PTHR17250">
    <property type="entry name" value="NEGATIVE ELONGATION FACTOR E"/>
    <property type="match status" value="1"/>
</dbReference>
<keyword evidence="14" id="KW-1185">Reference proteome</keyword>
<dbReference type="InterPro" id="IPR035979">
    <property type="entry name" value="RBD_domain_sf"/>
</dbReference>
<dbReference type="WBParaSite" id="MBELARI_LOCUS341">
    <property type="protein sequence ID" value="MBELARI_LOCUS341"/>
    <property type="gene ID" value="MBELARI_LOCUS341"/>
</dbReference>
<evidence type="ECO:0000256" key="8">
    <source>
        <dbReference type="ARBA" id="ARBA00023015"/>
    </source>
</evidence>
<evidence type="ECO:0000256" key="2">
    <source>
        <dbReference type="ARBA" id="ARBA00004286"/>
    </source>
</evidence>
<feature type="region of interest" description="Disordered" evidence="12">
    <location>
        <begin position="96"/>
        <end position="135"/>
    </location>
</feature>
<dbReference type="Proteomes" id="UP000887575">
    <property type="component" value="Unassembled WGS sequence"/>
</dbReference>
<dbReference type="InterPro" id="IPR012677">
    <property type="entry name" value="Nucleotide-bd_a/b_plait_sf"/>
</dbReference>
<dbReference type="GO" id="GO:0032021">
    <property type="term" value="C:NELF complex"/>
    <property type="evidence" value="ECO:0007669"/>
    <property type="project" value="InterPro"/>
</dbReference>
<keyword evidence="9" id="KW-0804">Transcription</keyword>
<dbReference type="GO" id="GO:0005694">
    <property type="term" value="C:chromosome"/>
    <property type="evidence" value="ECO:0007669"/>
    <property type="project" value="UniProtKB-SubCell"/>
</dbReference>
<dbReference type="InterPro" id="IPR000504">
    <property type="entry name" value="RRM_dom"/>
</dbReference>
<dbReference type="WBParaSite" id="MBELARI_LOCUS17022">
    <property type="protein sequence ID" value="MBELARI_LOCUS17022"/>
    <property type="gene ID" value="MBELARI_LOCUS17022"/>
</dbReference>
<dbReference type="InterPro" id="IPR033102">
    <property type="entry name" value="NELFE"/>
</dbReference>
<evidence type="ECO:0000256" key="6">
    <source>
        <dbReference type="ARBA" id="ARBA00022491"/>
    </source>
</evidence>
<evidence type="ECO:0000256" key="5">
    <source>
        <dbReference type="ARBA" id="ARBA00022454"/>
    </source>
</evidence>
<evidence type="ECO:0000256" key="10">
    <source>
        <dbReference type="ARBA" id="ARBA00023242"/>
    </source>
</evidence>
<dbReference type="PROSITE" id="PS50102">
    <property type="entry name" value="RRM"/>
    <property type="match status" value="1"/>
</dbReference>
<dbReference type="GO" id="GO:0003723">
    <property type="term" value="F:RNA binding"/>
    <property type="evidence" value="ECO:0007669"/>
    <property type="project" value="UniProtKB-UniRule"/>
</dbReference>
<sequence length="317" mass="36252">MKELQLIFPTAFTEEEIQLKAIQERLKHLRKILNNRVAPLGSREDRESQNDKNRDLAKRNFELALKTEELRKKIASGAITLKKADDKMTFKRAKIRNRSSGSYSGEAGELASPPGMMSPPIGSPPSTPWSSDDKPPEMGKGKILFIRGYDLQVETLESAFRKFGEIENTRVEDRQRVAYMTFKSMEGLDEVIKEMDGNMVNGVTLRVSYAKKQGTTTFRNPAYIPQNNRQTTQRTPEKRAHFKMRDEQAPAIEKLMDKELLPPIPKIKFKPVPKPQATGNESPEEGEIDDEEIEKSDKTEKESEAKREMMTYENPFL</sequence>
<evidence type="ECO:0000313" key="16">
    <source>
        <dbReference type="WBParaSite" id="MBELARI_LOCUS341"/>
    </source>
</evidence>
<keyword evidence="5" id="KW-0158">Chromosome</keyword>
<comment type="similarity">
    <text evidence="3">Belongs to the RRM NELF-E family.</text>
</comment>
<feature type="domain" description="RRM" evidence="13">
    <location>
        <begin position="142"/>
        <end position="212"/>
    </location>
</feature>
<name>A0AAF3ESL1_9BILA</name>
<evidence type="ECO:0000313" key="15">
    <source>
        <dbReference type="WBParaSite" id="MBELARI_LOCUS17022"/>
    </source>
</evidence>